<comment type="caution">
    <text evidence="1">The sequence shown here is derived from an EMBL/GenBank/DDBJ whole genome shotgun (WGS) entry which is preliminary data.</text>
</comment>
<gene>
    <name evidence="1" type="ORF">NLG97_g3514</name>
</gene>
<dbReference type="Proteomes" id="UP001148737">
    <property type="component" value="Unassembled WGS sequence"/>
</dbReference>
<dbReference type="EMBL" id="JANAKD010000296">
    <property type="protein sequence ID" value="KAJ3495275.1"/>
    <property type="molecule type" value="Genomic_DNA"/>
</dbReference>
<reference evidence="1" key="1">
    <citation type="submission" date="2022-07" db="EMBL/GenBank/DDBJ databases">
        <title>Genome Sequence of Lecanicillium saksenae.</title>
        <authorList>
            <person name="Buettner E."/>
        </authorList>
    </citation>
    <scope>NUCLEOTIDE SEQUENCE</scope>
    <source>
        <strain evidence="1">VT-O1</strain>
    </source>
</reference>
<proteinExistence type="predicted"/>
<keyword evidence="2" id="KW-1185">Reference proteome</keyword>
<evidence type="ECO:0000313" key="2">
    <source>
        <dbReference type="Proteomes" id="UP001148737"/>
    </source>
</evidence>
<organism evidence="1 2">
    <name type="scientific">Lecanicillium saksenae</name>
    <dbReference type="NCBI Taxonomy" id="468837"/>
    <lineage>
        <taxon>Eukaryota</taxon>
        <taxon>Fungi</taxon>
        <taxon>Dikarya</taxon>
        <taxon>Ascomycota</taxon>
        <taxon>Pezizomycotina</taxon>
        <taxon>Sordariomycetes</taxon>
        <taxon>Hypocreomycetidae</taxon>
        <taxon>Hypocreales</taxon>
        <taxon>Cordycipitaceae</taxon>
        <taxon>Lecanicillium</taxon>
    </lineage>
</organism>
<sequence>MKFAATAVVAASFLAGLSLGNVPITPERAEADISKNELQNVLWHFQKIARDNGGNRAHGLPGYKASVDFILERVVKRFGARLDTYVQPFNATFNQVKKIELTGPAGESVEVYALQFVQQTPSDGASGDLIDTPVDDQRGSGCFEDQWAGIDAAGKIPLIKRGICALSTKLKLAKERGAVAAVIYNNEPGTPGGATLGSGNFGQLVPVGLVRQDVGLDWKKRLAAGDQLRVKLLVDAIFEQRESWNIVSETKLGDPNNVVMLGAHLDSVQAGPGVNDDGSGSAALLEIVTSFQKYVGYKNKVRFAWWGAEELGLLGSLHYTAQLPEAERDKIKFYFNYDMIGSIEPVYLVQSDTVAHKYGGQPLFDYLVRNGVTPRYSKFGSSSDYYGFLQIGIPSAGIFTGAGAPNDPCYHQACDNLTNIHWDAFQLNAKAAAYVAAKLALNLDGVPLRNKTSVNPASRRGVQNGLADLAAAVEVAENHASCSGELNTF</sequence>
<accession>A0ACC1QXZ3</accession>
<evidence type="ECO:0000313" key="1">
    <source>
        <dbReference type="EMBL" id="KAJ3495275.1"/>
    </source>
</evidence>
<name>A0ACC1QXZ3_9HYPO</name>
<protein>
    <submittedName>
        <fullName evidence="1">Uncharacterized protein</fullName>
    </submittedName>
</protein>